<organism evidence="2 3">
    <name type="scientific">Usitatibacter palustris</name>
    <dbReference type="NCBI Taxonomy" id="2732487"/>
    <lineage>
        <taxon>Bacteria</taxon>
        <taxon>Pseudomonadati</taxon>
        <taxon>Pseudomonadota</taxon>
        <taxon>Betaproteobacteria</taxon>
        <taxon>Nitrosomonadales</taxon>
        <taxon>Usitatibacteraceae</taxon>
        <taxon>Usitatibacter</taxon>
    </lineage>
</organism>
<evidence type="ECO:0000313" key="2">
    <source>
        <dbReference type="EMBL" id="QJR15526.1"/>
    </source>
</evidence>
<dbReference type="EMBL" id="CP053073">
    <property type="protein sequence ID" value="QJR15526.1"/>
    <property type="molecule type" value="Genomic_DNA"/>
</dbReference>
<dbReference type="Pfam" id="PF10108">
    <property type="entry name" value="DNA_pol_B_exo2"/>
    <property type="match status" value="1"/>
</dbReference>
<dbReference type="AlphaFoldDB" id="A0A6M4H7F3"/>
<protein>
    <recommendedName>
        <fullName evidence="1">Predicted 3'-5' exonuclease PolB-like domain-containing protein</fullName>
    </recommendedName>
</protein>
<accession>A0A6M4H7F3</accession>
<sequence length="257" mass="29304">MVPILVFDIETIPDVAGIRKLWDIAADVSDAAVVELASQRRRQATGSDFLQPHLHRIVAISCALRDGDSVKIWSLGTAQDDERELVRRFFDGIDRYTPQLVSWNGSGFDLPVLHYRAFFHGVTALRYWDQGEDDREFKFNNYLSRFHARHLDLMDVLAGYQNRANASLDDMARLTGLPGKLGMDGAQVWPAWQRGEIDAIRAYCETDVANTYLLFQRFQMMRGQLTPEGYEREVALLRAWVGEQPAAHWKAFGAAWV</sequence>
<dbReference type="InterPro" id="IPR036397">
    <property type="entry name" value="RNaseH_sf"/>
</dbReference>
<reference evidence="2 3" key="1">
    <citation type="submission" date="2020-04" db="EMBL/GenBank/DDBJ databases">
        <title>Usitatibacter rugosus gen. nov., sp. nov. and Usitatibacter palustris sp. nov., novel members of Usitatibacteraceae fam. nov. within the order Nitrosomonadales isolated from soil.</title>
        <authorList>
            <person name="Huber K.J."/>
            <person name="Neumann-Schaal M."/>
            <person name="Geppert A."/>
            <person name="Luckner M."/>
            <person name="Wanner G."/>
            <person name="Overmann J."/>
        </authorList>
    </citation>
    <scope>NUCLEOTIDE SEQUENCE [LARGE SCALE GENOMIC DNA]</scope>
    <source>
        <strain evidence="2 3">Swamp67</strain>
    </source>
</reference>
<dbReference type="CDD" id="cd05782">
    <property type="entry name" value="DNA_polB_like1_exo"/>
    <property type="match status" value="1"/>
</dbReference>
<dbReference type="InterPro" id="IPR012337">
    <property type="entry name" value="RNaseH-like_sf"/>
</dbReference>
<gene>
    <name evidence="2" type="ORF">DSM104440_02347</name>
</gene>
<dbReference type="InParanoid" id="A0A6M4H7F3"/>
<name>A0A6M4H7F3_9PROT</name>
<feature type="domain" description="Predicted 3'-5' exonuclease PolB-like" evidence="1">
    <location>
        <begin position="47"/>
        <end position="256"/>
    </location>
</feature>
<evidence type="ECO:0000313" key="3">
    <source>
        <dbReference type="Proteomes" id="UP000503096"/>
    </source>
</evidence>
<dbReference type="SUPFAM" id="SSF53098">
    <property type="entry name" value="Ribonuclease H-like"/>
    <property type="match status" value="1"/>
</dbReference>
<dbReference type="GO" id="GO:0003676">
    <property type="term" value="F:nucleic acid binding"/>
    <property type="evidence" value="ECO:0007669"/>
    <property type="project" value="InterPro"/>
</dbReference>
<dbReference type="Gene3D" id="3.30.420.10">
    <property type="entry name" value="Ribonuclease H-like superfamily/Ribonuclease H"/>
    <property type="match status" value="1"/>
</dbReference>
<dbReference type="InterPro" id="IPR019288">
    <property type="entry name" value="3'-5'_exonuclease_PolB-like"/>
</dbReference>
<dbReference type="Proteomes" id="UP000503096">
    <property type="component" value="Chromosome"/>
</dbReference>
<dbReference type="KEGG" id="upl:DSM104440_02347"/>
<proteinExistence type="predicted"/>
<keyword evidence="3" id="KW-1185">Reference proteome</keyword>
<dbReference type="RefSeq" id="WP_171162877.1">
    <property type="nucleotide sequence ID" value="NZ_CP053073.1"/>
</dbReference>
<evidence type="ECO:0000259" key="1">
    <source>
        <dbReference type="Pfam" id="PF10108"/>
    </source>
</evidence>